<dbReference type="Pfam" id="PF08573">
    <property type="entry name" value="SAE2"/>
    <property type="match status" value="1"/>
</dbReference>
<dbReference type="AlphaFoldDB" id="A0AAE1HAL6"/>
<comment type="caution">
    <text evidence="6">The sequence shown here is derived from an EMBL/GenBank/DDBJ whole genome shotgun (WGS) entry which is preliminary data.</text>
</comment>
<dbReference type="InterPro" id="IPR033316">
    <property type="entry name" value="RBBP8-like"/>
</dbReference>
<reference evidence="6" key="1">
    <citation type="submission" date="2021-07" db="EMBL/GenBank/DDBJ databases">
        <authorList>
            <person name="Catto M.A."/>
            <person name="Jacobson A."/>
            <person name="Kennedy G."/>
            <person name="Labadie P."/>
            <person name="Hunt B.G."/>
            <person name="Srinivasan R."/>
        </authorList>
    </citation>
    <scope>NUCLEOTIDE SEQUENCE</scope>
    <source>
        <strain evidence="6">PL_HMW_Pooled</strain>
        <tissue evidence="6">Head</tissue>
    </source>
</reference>
<name>A0AAE1HAL6_9NEOP</name>
<comment type="subcellular location">
    <subcellularLocation>
        <location evidence="1">Nucleus</location>
    </subcellularLocation>
</comment>
<organism evidence="6 7">
    <name type="scientific">Frankliniella fusca</name>
    <dbReference type="NCBI Taxonomy" id="407009"/>
    <lineage>
        <taxon>Eukaryota</taxon>
        <taxon>Metazoa</taxon>
        <taxon>Ecdysozoa</taxon>
        <taxon>Arthropoda</taxon>
        <taxon>Hexapoda</taxon>
        <taxon>Insecta</taxon>
        <taxon>Pterygota</taxon>
        <taxon>Neoptera</taxon>
        <taxon>Paraneoptera</taxon>
        <taxon>Thysanoptera</taxon>
        <taxon>Terebrantia</taxon>
        <taxon>Thripoidea</taxon>
        <taxon>Thripidae</taxon>
        <taxon>Frankliniella</taxon>
    </lineage>
</organism>
<gene>
    <name evidence="6" type="ORF">KUF71_007230</name>
</gene>
<feature type="domain" description="DNA endonuclease activator Ctp1 C-terminal" evidence="5">
    <location>
        <begin position="165"/>
        <end position="194"/>
    </location>
</feature>
<dbReference type="GO" id="GO:0005634">
    <property type="term" value="C:nucleus"/>
    <property type="evidence" value="ECO:0007669"/>
    <property type="project" value="UniProtKB-SubCell"/>
</dbReference>
<dbReference type="EMBL" id="JAHWGI010000789">
    <property type="protein sequence ID" value="KAK3917785.1"/>
    <property type="molecule type" value="Genomic_DNA"/>
</dbReference>
<keyword evidence="2" id="KW-0227">DNA damage</keyword>
<keyword evidence="6" id="KW-0540">Nuclease</keyword>
<protein>
    <submittedName>
        <fullName evidence="6">DNA endonuclease RBBP8</fullName>
    </submittedName>
</protein>
<dbReference type="Proteomes" id="UP001219518">
    <property type="component" value="Unassembled WGS sequence"/>
</dbReference>
<dbReference type="GO" id="GO:0004519">
    <property type="term" value="F:endonuclease activity"/>
    <property type="evidence" value="ECO:0007669"/>
    <property type="project" value="UniProtKB-KW"/>
</dbReference>
<sequence>MDLQALKEENYRLSEENRQLREIVTGVQALVLDTSVPLRTTLPKSQSTLPSTNQETKLNQKRSSLSVSPAKSPILGLSRPPVKRRLFTHNIEPVPQPSPESNKNELDFEPGANKWEVYFRQSSKSPSYAYKEDTVRGKARKALPGHPCTNCENYYKAAGIDAKGISKCSKHRSRRPRQKSPKGYWDLDFPSTQELQAKWAASPSPDPK</sequence>
<proteinExistence type="predicted"/>
<accession>A0AAE1HAL6</accession>
<dbReference type="GO" id="GO:0010792">
    <property type="term" value="P:DNA double-strand break processing involved in repair via single-strand annealing"/>
    <property type="evidence" value="ECO:0007669"/>
    <property type="project" value="TreeGrafter"/>
</dbReference>
<evidence type="ECO:0000256" key="3">
    <source>
        <dbReference type="ARBA" id="ARBA00023242"/>
    </source>
</evidence>
<dbReference type="GO" id="GO:0003684">
    <property type="term" value="F:damaged DNA binding"/>
    <property type="evidence" value="ECO:0007669"/>
    <property type="project" value="TreeGrafter"/>
</dbReference>
<evidence type="ECO:0000313" key="7">
    <source>
        <dbReference type="Proteomes" id="UP001219518"/>
    </source>
</evidence>
<dbReference type="PANTHER" id="PTHR15107">
    <property type="entry name" value="RETINOBLASTOMA BINDING PROTEIN 8"/>
    <property type="match status" value="1"/>
</dbReference>
<reference evidence="6" key="2">
    <citation type="journal article" date="2023" name="BMC Genomics">
        <title>Pest status, molecular evolution, and epigenetic factors derived from the genome assembly of Frankliniella fusca, a thysanopteran phytovirus vector.</title>
        <authorList>
            <person name="Catto M.A."/>
            <person name="Labadie P.E."/>
            <person name="Jacobson A.L."/>
            <person name="Kennedy G.G."/>
            <person name="Srinivasan R."/>
            <person name="Hunt B.G."/>
        </authorList>
    </citation>
    <scope>NUCLEOTIDE SEQUENCE</scope>
    <source>
        <strain evidence="6">PL_HMW_Pooled</strain>
    </source>
</reference>
<keyword evidence="6" id="KW-0255">Endonuclease</keyword>
<evidence type="ECO:0000256" key="4">
    <source>
        <dbReference type="SAM" id="MobiDB-lite"/>
    </source>
</evidence>
<evidence type="ECO:0000259" key="5">
    <source>
        <dbReference type="Pfam" id="PF08573"/>
    </source>
</evidence>
<evidence type="ECO:0000256" key="2">
    <source>
        <dbReference type="ARBA" id="ARBA00022763"/>
    </source>
</evidence>
<keyword evidence="3" id="KW-0539">Nucleus</keyword>
<dbReference type="PANTHER" id="PTHR15107:SF0">
    <property type="entry name" value="DNA ENDONUCLEASE ACTIVATOR CTP1 C-TERMINAL DOMAIN-CONTAINING PROTEIN"/>
    <property type="match status" value="1"/>
</dbReference>
<feature type="compositionally biased region" description="Polar residues" evidence="4">
    <location>
        <begin position="42"/>
        <end position="69"/>
    </location>
</feature>
<dbReference type="InterPro" id="IPR013882">
    <property type="entry name" value="Ctp1_C"/>
</dbReference>
<keyword evidence="6" id="KW-0378">Hydrolase</keyword>
<keyword evidence="7" id="KW-1185">Reference proteome</keyword>
<feature type="region of interest" description="Disordered" evidence="4">
    <location>
        <begin position="42"/>
        <end position="75"/>
    </location>
</feature>
<feature type="compositionally biased region" description="Basic residues" evidence="4">
    <location>
        <begin position="168"/>
        <end position="180"/>
    </location>
</feature>
<evidence type="ECO:0000313" key="6">
    <source>
        <dbReference type="EMBL" id="KAK3917785.1"/>
    </source>
</evidence>
<evidence type="ECO:0000256" key="1">
    <source>
        <dbReference type="ARBA" id="ARBA00004123"/>
    </source>
</evidence>
<feature type="region of interest" description="Disordered" evidence="4">
    <location>
        <begin position="165"/>
        <end position="188"/>
    </location>
</feature>